<protein>
    <recommendedName>
        <fullName evidence="9">CRISPR-associated endoribonuclease Cas2</fullName>
        <ecNumber evidence="9">3.1.-.-</ecNumber>
    </recommendedName>
</protein>
<dbReference type="OrthoDB" id="9798176at2"/>
<dbReference type="GO" id="GO:0004521">
    <property type="term" value="F:RNA endonuclease activity"/>
    <property type="evidence" value="ECO:0007669"/>
    <property type="project" value="InterPro"/>
</dbReference>
<keyword evidence="4 9" id="KW-0479">Metal-binding</keyword>
<evidence type="ECO:0000256" key="4">
    <source>
        <dbReference type="ARBA" id="ARBA00022723"/>
    </source>
</evidence>
<dbReference type="SUPFAM" id="SSF143430">
    <property type="entry name" value="TTP0101/SSO1404-like"/>
    <property type="match status" value="1"/>
</dbReference>
<comment type="similarity">
    <text evidence="2 9">Belongs to the CRISPR-associated endoribonuclease Cas2 protein family.</text>
</comment>
<keyword evidence="3 9" id="KW-0540">Nuclease</keyword>
<dbReference type="PANTHER" id="PTHR34405:SF3">
    <property type="entry name" value="CRISPR-ASSOCIATED ENDORIBONUCLEASE CAS2 3"/>
    <property type="match status" value="1"/>
</dbReference>
<evidence type="ECO:0000256" key="7">
    <source>
        <dbReference type="ARBA" id="ARBA00022842"/>
    </source>
</evidence>
<reference evidence="10 11" key="1">
    <citation type="submission" date="2013-12" db="EMBL/GenBank/DDBJ databases">
        <authorList>
            <consortium name="DOE Joint Genome Institute"/>
            <person name="Muyzer G."/>
            <person name="Huntemann M."/>
            <person name="Han J."/>
            <person name="Chen A."/>
            <person name="Kyrpides N."/>
            <person name="Mavromatis K."/>
            <person name="Markowitz V."/>
            <person name="Palaniappan K."/>
            <person name="Ivanova N."/>
            <person name="Schaumberg A."/>
            <person name="Pati A."/>
            <person name="Liolios K."/>
            <person name="Nordberg H.P."/>
            <person name="Cantor M.N."/>
            <person name="Hua S.X."/>
            <person name="Woyke T."/>
        </authorList>
    </citation>
    <scope>NUCLEOTIDE SEQUENCE [LARGE SCALE GENOMIC DNA]</scope>
    <source>
        <strain evidence="10 11">ARh 1</strain>
    </source>
</reference>
<dbReference type="PANTHER" id="PTHR34405">
    <property type="entry name" value="CRISPR-ASSOCIATED ENDORIBONUCLEASE CAS2"/>
    <property type="match status" value="1"/>
</dbReference>
<comment type="cofactor">
    <cofactor evidence="1 9">
        <name>Mg(2+)</name>
        <dbReference type="ChEBI" id="CHEBI:18420"/>
    </cofactor>
</comment>
<sequence length="94" mass="10855">MTRRRLYLAAYDVSDPGRLRQAHRVLRDYATGGQKSVFECFLTDTECEELLRRVRAVIDEQTDRFFVLNLDRRAPVRTLGIGAPPVDPPVFFIT</sequence>
<dbReference type="Pfam" id="PF09827">
    <property type="entry name" value="CRISPR_Cas2"/>
    <property type="match status" value="1"/>
</dbReference>
<name>W0DJ05_9GAMM</name>
<dbReference type="EC" id="3.1.-.-" evidence="9"/>
<comment type="subunit">
    <text evidence="9">Homodimer, forms a heterotetramer with a Cas1 homodimer.</text>
</comment>
<dbReference type="GO" id="GO:0051607">
    <property type="term" value="P:defense response to virus"/>
    <property type="evidence" value="ECO:0007669"/>
    <property type="project" value="UniProtKB-UniRule"/>
</dbReference>
<dbReference type="InterPro" id="IPR019199">
    <property type="entry name" value="Virulence_VapD/CRISPR_Cas2"/>
</dbReference>
<dbReference type="KEGG" id="tti:THITH_09320"/>
<dbReference type="HOGENOM" id="CLU_161124_3_2_6"/>
<evidence type="ECO:0000256" key="8">
    <source>
        <dbReference type="ARBA" id="ARBA00023118"/>
    </source>
</evidence>
<evidence type="ECO:0000256" key="3">
    <source>
        <dbReference type="ARBA" id="ARBA00022722"/>
    </source>
</evidence>
<gene>
    <name evidence="9" type="primary">cas2</name>
    <name evidence="10" type="ORF">THITH_09320</name>
</gene>
<evidence type="ECO:0000256" key="2">
    <source>
        <dbReference type="ARBA" id="ARBA00009959"/>
    </source>
</evidence>
<keyword evidence="7 9" id="KW-0460">Magnesium</keyword>
<dbReference type="HAMAP" id="MF_01471">
    <property type="entry name" value="Cas2"/>
    <property type="match status" value="1"/>
</dbReference>
<dbReference type="GO" id="GO:0043571">
    <property type="term" value="P:maintenance of CRISPR repeat elements"/>
    <property type="evidence" value="ECO:0007669"/>
    <property type="project" value="UniProtKB-UniRule"/>
</dbReference>
<dbReference type="Proteomes" id="UP000005289">
    <property type="component" value="Chromosome"/>
</dbReference>
<dbReference type="NCBIfam" id="TIGR01573">
    <property type="entry name" value="cas2"/>
    <property type="match status" value="1"/>
</dbReference>
<keyword evidence="6 9" id="KW-0378">Hydrolase</keyword>
<evidence type="ECO:0000256" key="5">
    <source>
        <dbReference type="ARBA" id="ARBA00022759"/>
    </source>
</evidence>
<dbReference type="GO" id="GO:0046872">
    <property type="term" value="F:metal ion binding"/>
    <property type="evidence" value="ECO:0007669"/>
    <property type="project" value="UniProtKB-UniRule"/>
</dbReference>
<evidence type="ECO:0000313" key="10">
    <source>
        <dbReference type="EMBL" id="AHE98431.1"/>
    </source>
</evidence>
<comment type="function">
    <text evidence="9">CRISPR (clustered regularly interspaced short palindromic repeat), is an adaptive immune system that provides protection against mobile genetic elements (viruses, transposable elements and conjugative plasmids). CRISPR clusters contain sequences complementary to antecedent mobile elements and target invading nucleic acids. CRISPR clusters are transcribed and processed into CRISPR RNA (crRNA). Functions as a ssRNA-specific endoribonuclease. Involved in the integration of spacer DNA into the CRISPR cassette.</text>
</comment>
<feature type="binding site" evidence="9">
    <location>
        <position position="12"/>
    </location>
    <ligand>
        <name>Mg(2+)</name>
        <dbReference type="ChEBI" id="CHEBI:18420"/>
        <note>catalytic</note>
    </ligand>
</feature>
<dbReference type="STRING" id="713585.THITH_09320"/>
<dbReference type="InterPro" id="IPR021127">
    <property type="entry name" value="CRISPR_associated_Cas2"/>
</dbReference>
<evidence type="ECO:0000313" key="11">
    <source>
        <dbReference type="Proteomes" id="UP000005289"/>
    </source>
</evidence>
<proteinExistence type="inferred from homology"/>
<evidence type="ECO:0000256" key="9">
    <source>
        <dbReference type="HAMAP-Rule" id="MF_01471"/>
    </source>
</evidence>
<evidence type="ECO:0000256" key="6">
    <source>
        <dbReference type="ARBA" id="ARBA00022801"/>
    </source>
</evidence>
<keyword evidence="8 9" id="KW-0051">Antiviral defense</keyword>
<dbReference type="GO" id="GO:0016787">
    <property type="term" value="F:hydrolase activity"/>
    <property type="evidence" value="ECO:0007669"/>
    <property type="project" value="UniProtKB-KW"/>
</dbReference>
<organism evidence="10 11">
    <name type="scientific">Thioalkalivibrio paradoxus ARh 1</name>
    <dbReference type="NCBI Taxonomy" id="713585"/>
    <lineage>
        <taxon>Bacteria</taxon>
        <taxon>Pseudomonadati</taxon>
        <taxon>Pseudomonadota</taxon>
        <taxon>Gammaproteobacteria</taxon>
        <taxon>Chromatiales</taxon>
        <taxon>Ectothiorhodospiraceae</taxon>
        <taxon>Thioalkalivibrio</taxon>
    </lineage>
</organism>
<keyword evidence="5 9" id="KW-0255">Endonuclease</keyword>
<dbReference type="AlphaFoldDB" id="W0DJ05"/>
<dbReference type="EMBL" id="CP007029">
    <property type="protein sequence ID" value="AHE98431.1"/>
    <property type="molecule type" value="Genomic_DNA"/>
</dbReference>
<accession>W0DJ05</accession>
<evidence type="ECO:0000256" key="1">
    <source>
        <dbReference type="ARBA" id="ARBA00001946"/>
    </source>
</evidence>
<dbReference type="RefSeq" id="WP_006747387.1">
    <property type="nucleotide sequence ID" value="NZ_CP007029.1"/>
</dbReference>
<dbReference type="CDD" id="cd09725">
    <property type="entry name" value="Cas2_I_II_III"/>
    <property type="match status" value="1"/>
</dbReference>
<dbReference type="Gene3D" id="3.30.70.240">
    <property type="match status" value="1"/>
</dbReference>
<keyword evidence="11" id="KW-1185">Reference proteome</keyword>